<feature type="compositionally biased region" description="Acidic residues" evidence="1">
    <location>
        <begin position="233"/>
        <end position="242"/>
    </location>
</feature>
<dbReference type="Proteomes" id="UP000807306">
    <property type="component" value="Unassembled WGS sequence"/>
</dbReference>
<feature type="region of interest" description="Disordered" evidence="1">
    <location>
        <begin position="233"/>
        <end position="252"/>
    </location>
</feature>
<comment type="caution">
    <text evidence="2">The sequence shown here is derived from an EMBL/GenBank/DDBJ whole genome shotgun (WGS) entry which is preliminary data.</text>
</comment>
<evidence type="ECO:0000313" key="2">
    <source>
        <dbReference type="EMBL" id="KAF9526830.1"/>
    </source>
</evidence>
<organism evidence="2 3">
    <name type="scientific">Crepidotus variabilis</name>
    <dbReference type="NCBI Taxonomy" id="179855"/>
    <lineage>
        <taxon>Eukaryota</taxon>
        <taxon>Fungi</taxon>
        <taxon>Dikarya</taxon>
        <taxon>Basidiomycota</taxon>
        <taxon>Agaricomycotina</taxon>
        <taxon>Agaricomycetes</taxon>
        <taxon>Agaricomycetidae</taxon>
        <taxon>Agaricales</taxon>
        <taxon>Agaricineae</taxon>
        <taxon>Crepidotaceae</taxon>
        <taxon>Crepidotus</taxon>
    </lineage>
</organism>
<name>A0A9P6ED29_9AGAR</name>
<sequence>MANLKRLAEQVDCEPFTTTTSTTLPMSVSESIASLSFEHPAGPEETGTEIESQPLSGPRPPSIAELYDIKLAYPAVYLSPFEVFRAWRQTPTTLIIDNDEVQIENFFHNAQYRIEVEHFPDLQWPIRRGKAFAIPFLDICPERFRYIATNTQHMGQNRAYIRFALYRIDGTYVKKEDIIFSVLRQWNDTIYPRELALTAMIHSYPFSFGTYHPRIATFARAVLEDEGWDMNENFNSEDEEQEVDRHSESENE</sequence>
<feature type="region of interest" description="Disordered" evidence="1">
    <location>
        <begin position="38"/>
        <end position="57"/>
    </location>
</feature>
<dbReference type="AlphaFoldDB" id="A0A9P6ED29"/>
<protein>
    <submittedName>
        <fullName evidence="2">Uncharacterized protein</fullName>
    </submittedName>
</protein>
<accession>A0A9P6ED29</accession>
<feature type="compositionally biased region" description="Basic and acidic residues" evidence="1">
    <location>
        <begin position="243"/>
        <end position="252"/>
    </location>
</feature>
<reference evidence="2" key="1">
    <citation type="submission" date="2020-11" db="EMBL/GenBank/DDBJ databases">
        <authorList>
            <consortium name="DOE Joint Genome Institute"/>
            <person name="Ahrendt S."/>
            <person name="Riley R."/>
            <person name="Andreopoulos W."/>
            <person name="Labutti K."/>
            <person name="Pangilinan J."/>
            <person name="Ruiz-Duenas F.J."/>
            <person name="Barrasa J.M."/>
            <person name="Sanchez-Garcia M."/>
            <person name="Camarero S."/>
            <person name="Miyauchi S."/>
            <person name="Serrano A."/>
            <person name="Linde D."/>
            <person name="Babiker R."/>
            <person name="Drula E."/>
            <person name="Ayuso-Fernandez I."/>
            <person name="Pacheco R."/>
            <person name="Padilla G."/>
            <person name="Ferreira P."/>
            <person name="Barriuso J."/>
            <person name="Kellner H."/>
            <person name="Castanera R."/>
            <person name="Alfaro M."/>
            <person name="Ramirez L."/>
            <person name="Pisabarro A.G."/>
            <person name="Kuo A."/>
            <person name="Tritt A."/>
            <person name="Lipzen A."/>
            <person name="He G."/>
            <person name="Yan M."/>
            <person name="Ng V."/>
            <person name="Cullen D."/>
            <person name="Martin F."/>
            <person name="Rosso M.-N."/>
            <person name="Henrissat B."/>
            <person name="Hibbett D."/>
            <person name="Martinez A.T."/>
            <person name="Grigoriev I.V."/>
        </authorList>
    </citation>
    <scope>NUCLEOTIDE SEQUENCE</scope>
    <source>
        <strain evidence="2">CBS 506.95</strain>
    </source>
</reference>
<evidence type="ECO:0000313" key="3">
    <source>
        <dbReference type="Proteomes" id="UP000807306"/>
    </source>
</evidence>
<dbReference type="EMBL" id="MU157867">
    <property type="protein sequence ID" value="KAF9526830.1"/>
    <property type="molecule type" value="Genomic_DNA"/>
</dbReference>
<proteinExistence type="predicted"/>
<gene>
    <name evidence="2" type="ORF">CPB83DRAFT_895843</name>
</gene>
<keyword evidence="3" id="KW-1185">Reference proteome</keyword>
<evidence type="ECO:0000256" key="1">
    <source>
        <dbReference type="SAM" id="MobiDB-lite"/>
    </source>
</evidence>